<comment type="caution">
    <text evidence="1">The sequence shown here is derived from an EMBL/GenBank/DDBJ whole genome shotgun (WGS) entry which is preliminary data.</text>
</comment>
<keyword evidence="2" id="KW-1185">Reference proteome</keyword>
<protein>
    <submittedName>
        <fullName evidence="1">DUF885 domain-containing protein</fullName>
    </submittedName>
</protein>
<accession>A0ABS8FXB8</accession>
<dbReference type="InterPro" id="IPR010281">
    <property type="entry name" value="DUF885"/>
</dbReference>
<dbReference type="EMBL" id="JAJEQX010000010">
    <property type="protein sequence ID" value="MCC2254254.1"/>
    <property type="molecule type" value="Genomic_DNA"/>
</dbReference>
<dbReference type="RefSeq" id="WP_227707390.1">
    <property type="nucleotide sequence ID" value="NZ_JAJEQX010000010.1"/>
</dbReference>
<evidence type="ECO:0000313" key="2">
    <source>
        <dbReference type="Proteomes" id="UP001198151"/>
    </source>
</evidence>
<evidence type="ECO:0000313" key="1">
    <source>
        <dbReference type="EMBL" id="MCC2254254.1"/>
    </source>
</evidence>
<dbReference type="PANTHER" id="PTHR33361">
    <property type="entry name" value="GLR0591 PROTEIN"/>
    <property type="match status" value="1"/>
</dbReference>
<sequence>MKSENLKRVKRLDKFKKKHLSLLVLVFNLVICAALSGCGSGGKDENEKFEKYTREVFSGEVAADTITLHYTLKEPGDYGIEEPEATYGNFETDPDIIRAAAENTRQALEGFSYEELNTENRITYDILSFEFKMAERSADYIMYEEPLGLVSGVQTQIPVVLSEYQFYDRDDIDSYLALLKKTGEYFDDIIVFEREKSAEGLFMSDDAADAVIEQCQAFLDMGDGNYLYSTFADRVIEVEGLSEKEKSDYIQDNALMVKDYIIPAYEALIAAVNELKGTGQNTQGLMYLPEGKEYYELSVKRQTGSDRTVEEMEDLTRRQITDDLETMEQVLGITPGEDLETEEETEKGTGEAAAEALNAAAEAVEAAAVPGESAEMILSYLEEGIQAAFPEPPDTALEVKYVPEEMEEHLSPAFYMIPAIDNAEENVIYLNQSQMGDDLTLFTTLAHEGYPGHLYQTIYFESLDPDPIRSIFSFGGYVEGWATYAEMGSYYLTPLPKQQATILQKNASVILGLYALADMGIHYEGWSRMDTISFFSSYGITDAAVVERIYDLIIGSPGNYLKYYIGYVEFLELKKDWIEEKQETFSQKEFHEAVLSVGPAPFETVRDYMWKFAEGEQE</sequence>
<dbReference type="Proteomes" id="UP001198151">
    <property type="component" value="Unassembled WGS sequence"/>
</dbReference>
<name>A0ABS8FXB8_9FIRM</name>
<dbReference type="Pfam" id="PF05960">
    <property type="entry name" value="DUF885"/>
    <property type="match status" value="1"/>
</dbReference>
<organism evidence="1 2">
    <name type="scientific">Ruminococcus turbiniformis</name>
    <dbReference type="NCBI Taxonomy" id="2881258"/>
    <lineage>
        <taxon>Bacteria</taxon>
        <taxon>Bacillati</taxon>
        <taxon>Bacillota</taxon>
        <taxon>Clostridia</taxon>
        <taxon>Eubacteriales</taxon>
        <taxon>Oscillospiraceae</taxon>
        <taxon>Ruminococcus</taxon>
    </lineage>
</organism>
<dbReference type="PANTHER" id="PTHR33361:SF2">
    <property type="entry name" value="DUF885 DOMAIN-CONTAINING PROTEIN"/>
    <property type="match status" value="1"/>
</dbReference>
<reference evidence="1 2" key="1">
    <citation type="submission" date="2021-10" db="EMBL/GenBank/DDBJ databases">
        <title>Anaerobic single-cell dispensing facilitates the cultivation of human gut bacteria.</title>
        <authorList>
            <person name="Afrizal A."/>
        </authorList>
    </citation>
    <scope>NUCLEOTIDE SEQUENCE [LARGE SCALE GENOMIC DNA]</scope>
    <source>
        <strain evidence="1 2">CLA-AA-H200</strain>
    </source>
</reference>
<gene>
    <name evidence="1" type="ORF">LKD70_07360</name>
</gene>
<proteinExistence type="predicted"/>